<keyword evidence="5" id="KW-1185">Reference proteome</keyword>
<evidence type="ECO:0000313" key="5">
    <source>
        <dbReference type="Proteomes" id="UP001149090"/>
    </source>
</evidence>
<sequence length="1060" mass="122581">MSILNPSSFVSSLVKKYLHKYFKNLKDPDLKLSLWDGDLHLKNLEVNEETIQSELQMPFQIKEGIIESFQLHIPWKRITSQPIFAKLEGFRLVIDLENPVKIKKKKEVMKNVVVSESETKEKGWGFNFAAKIANNTQFSLKNLQIDILFRGYILTLICKSMKYRAVDKQWKPSYVDFEGDSNLIRNMGQIEELSIFWIKKNQIEKSQPNFILHKTEGVIRLFQHINKLKVPENDVGISIQIAFLSPIKLVLDYDSVVFLAQIADFLFSQFLEQENSDEKDLLENSMTNNESEDILSPQVLKSSQKKNDDSDDFFSDSEDETSTNQEKSDAEFLSMGSDNDDTEYFAFEETKQPNENIAFRLLITEMDFQIMKTDSQQDALLHFIVSNFLLSTGKIGEKNFTHLACQRISIQNPLFGYIMICGDLEPPKMDPSAIFFEGSLFEKIENPCLYRENSEKWRQSFHAIFLENLKVIEDIKINGKIGNISFLFVYPILEEIFNIVSVIPLQKIPKSQSRQIINKDDQLKRKNSSISNPQYIIDQWVQKPLKQINISFSQINIVFPEISPKKSDVSIFCAVILSVGKIELSNREQFQILHNVFLSKNSSPQEIVFSAISKTKNKLINKMKFNEKPPESRFLFDTIKCTVSDVCLSRSLISSDGSLFNHIHDGQVDFQDNFLINPFTISFLIQNRVKEFIDRDLLHTKKSLSQKKSIAQNHHSQEITLQKFRLEIPQIQSQINIDDILVLMDIILSQLWSSSLIQSRISTESLDSKFDIKSFRESLKILSKINLPRSQIKINIDSIFFKLSTCTRNVFKIWGSLKSIGIKFAKQFIDGGVDEQIILSTSLTKNISQNQPINFFRACVKYPHFFNIFLGSFTFCFDDFLILLFSSFSSFLFNSISSTLSSPQKPKTHQLITKTTSTQFDNENPLFKFLSGDPHFDIQINPSLISVSNNTFLQNDTLQFFLRLPEIQIKNKDLLHFYLKMDNLSFSLYHSKILQKETPLKIHFLENNLYNSHKIIENFSFSLDFSHNIKDHSISISTKFDPLKVSIEDDQVLLILDLIK</sequence>
<evidence type="ECO:0000256" key="1">
    <source>
        <dbReference type="ARBA" id="ARBA00022448"/>
    </source>
</evidence>
<evidence type="ECO:0000313" key="4">
    <source>
        <dbReference type="EMBL" id="KAJ5072402.1"/>
    </source>
</evidence>
<organism evidence="4 5">
    <name type="scientific">Anaeramoeba ignava</name>
    <name type="common">Anaerobic marine amoeba</name>
    <dbReference type="NCBI Taxonomy" id="1746090"/>
    <lineage>
        <taxon>Eukaryota</taxon>
        <taxon>Metamonada</taxon>
        <taxon>Anaeramoebidae</taxon>
        <taxon>Anaeramoeba</taxon>
    </lineage>
</organism>
<name>A0A9Q0R9S5_ANAIG</name>
<dbReference type="Proteomes" id="UP001149090">
    <property type="component" value="Unassembled WGS sequence"/>
</dbReference>
<dbReference type="Pfam" id="PF12624">
    <property type="entry name" value="VPS13_N"/>
    <property type="match status" value="1"/>
</dbReference>
<dbReference type="InterPro" id="IPR026854">
    <property type="entry name" value="VPS13_N"/>
</dbReference>
<feature type="region of interest" description="Disordered" evidence="2">
    <location>
        <begin position="286"/>
        <end position="333"/>
    </location>
</feature>
<feature type="domain" description="Chorein N-terminal" evidence="3">
    <location>
        <begin position="8"/>
        <end position="207"/>
    </location>
</feature>
<evidence type="ECO:0000256" key="2">
    <source>
        <dbReference type="SAM" id="MobiDB-lite"/>
    </source>
</evidence>
<gene>
    <name evidence="4" type="ORF">M0811_01416</name>
</gene>
<feature type="compositionally biased region" description="Acidic residues" evidence="2">
    <location>
        <begin position="309"/>
        <end position="321"/>
    </location>
</feature>
<dbReference type="PANTHER" id="PTHR12517:SF0">
    <property type="entry name" value="INTERMEMBRANE LIPID TRANSFER PROTEIN VPS13B"/>
    <property type="match status" value="1"/>
</dbReference>
<dbReference type="PANTHER" id="PTHR12517">
    <property type="entry name" value="VACUOLAR PROTEIN SORTING-ASSOCIATED PROTEIN 13B"/>
    <property type="match status" value="1"/>
</dbReference>
<dbReference type="OrthoDB" id="445152at2759"/>
<keyword evidence="1" id="KW-0813">Transport</keyword>
<dbReference type="AlphaFoldDB" id="A0A9Q0R9S5"/>
<reference evidence="4" key="1">
    <citation type="submission" date="2022-10" db="EMBL/GenBank/DDBJ databases">
        <title>Novel sulphate-reducing endosymbionts in the free-living metamonad Anaeramoeba.</title>
        <authorList>
            <person name="Jerlstrom-Hultqvist J."/>
            <person name="Cepicka I."/>
            <person name="Gallot-Lavallee L."/>
            <person name="Salas-Leiva D."/>
            <person name="Curtis B.A."/>
            <person name="Zahonova K."/>
            <person name="Pipaliya S."/>
            <person name="Dacks J."/>
            <person name="Roger A.J."/>
        </authorList>
    </citation>
    <scope>NUCLEOTIDE SEQUENCE</scope>
    <source>
        <strain evidence="4">BMAN</strain>
    </source>
</reference>
<dbReference type="InterPro" id="IPR039782">
    <property type="entry name" value="VPS13B"/>
</dbReference>
<evidence type="ECO:0000259" key="3">
    <source>
        <dbReference type="Pfam" id="PF12624"/>
    </source>
</evidence>
<proteinExistence type="predicted"/>
<accession>A0A9Q0R9S5</accession>
<dbReference type="EMBL" id="JAPDFW010000081">
    <property type="protein sequence ID" value="KAJ5072402.1"/>
    <property type="molecule type" value="Genomic_DNA"/>
</dbReference>
<protein>
    <recommendedName>
        <fullName evidence="3">Chorein N-terminal domain-containing protein</fullName>
    </recommendedName>
</protein>
<comment type="caution">
    <text evidence="4">The sequence shown here is derived from an EMBL/GenBank/DDBJ whole genome shotgun (WGS) entry which is preliminary data.</text>
</comment>